<name>A0A074W8B4_AURM1</name>
<dbReference type="Gene3D" id="2.130.10.10">
    <property type="entry name" value="YVTN repeat-like/Quinoprotein amine dehydrogenase"/>
    <property type="match status" value="2"/>
</dbReference>
<gene>
    <name evidence="7" type="ORF">M437DRAFT_81972</name>
</gene>
<feature type="repeat" description="WD" evidence="3">
    <location>
        <begin position="201"/>
        <end position="223"/>
    </location>
</feature>
<dbReference type="InterPro" id="IPR001680">
    <property type="entry name" value="WD40_rpt"/>
</dbReference>
<organism evidence="7 8">
    <name type="scientific">Aureobasidium melanogenum (strain CBS 110374)</name>
    <name type="common">Aureobasidium pullulans var. melanogenum</name>
    <dbReference type="NCBI Taxonomy" id="1043003"/>
    <lineage>
        <taxon>Eukaryota</taxon>
        <taxon>Fungi</taxon>
        <taxon>Dikarya</taxon>
        <taxon>Ascomycota</taxon>
        <taxon>Pezizomycotina</taxon>
        <taxon>Dothideomycetes</taxon>
        <taxon>Dothideomycetidae</taxon>
        <taxon>Dothideales</taxon>
        <taxon>Saccotheciaceae</taxon>
        <taxon>Aureobasidium</taxon>
    </lineage>
</organism>
<dbReference type="EMBL" id="KL584826">
    <property type="protein sequence ID" value="KEQ66142.1"/>
    <property type="molecule type" value="Genomic_DNA"/>
</dbReference>
<protein>
    <submittedName>
        <fullName evidence="7">U3 small nucleolar RNA-associated protein</fullName>
    </submittedName>
</protein>
<dbReference type="PROSITE" id="PS50082">
    <property type="entry name" value="WD_REPEATS_2"/>
    <property type="match status" value="2"/>
</dbReference>
<keyword evidence="8" id="KW-1185">Reference proteome</keyword>
<feature type="repeat" description="WD" evidence="3">
    <location>
        <begin position="616"/>
        <end position="657"/>
    </location>
</feature>
<dbReference type="GO" id="GO:0034388">
    <property type="term" value="C:Pwp2p-containing subcomplex of 90S preribosome"/>
    <property type="evidence" value="ECO:0007669"/>
    <property type="project" value="EnsemblFungi"/>
</dbReference>
<evidence type="ECO:0000256" key="3">
    <source>
        <dbReference type="PROSITE-ProRule" id="PRU00221"/>
    </source>
</evidence>
<dbReference type="Pfam" id="PF04192">
    <property type="entry name" value="Utp21"/>
    <property type="match status" value="1"/>
</dbReference>
<evidence type="ECO:0000259" key="5">
    <source>
        <dbReference type="Pfam" id="PF04192"/>
    </source>
</evidence>
<dbReference type="RefSeq" id="XP_040883165.1">
    <property type="nucleotide sequence ID" value="XM_041027658.1"/>
</dbReference>
<evidence type="ECO:0000313" key="8">
    <source>
        <dbReference type="Proteomes" id="UP000030672"/>
    </source>
</evidence>
<sequence>MPAAVATNGTHEGRQVKRQRTTQNDEAVVKSHRQPGSSRLFAPYRTVGLVSPTAVPFASIALGKTTFQLTTSVGRSLQTYDLRRGLNLVFITRPQTPEFITASIAYKDLVFAAWGGQSQESERGVWIFKRGKKVAELEMPVNHKHNINSFTIFGSWIIGACDNQILVWKSSNYELYTTLQSITASSFTGTLSSMPTMLNKIVAGKDDGTVEIWNVSSGKLVYSLLPPAADYGAVTALQPTPALNLLAIAYESGPLIIQDIQADKKILQFNASAHGTNGPSITSISFRTDGMGAGDDGKRAGVMATASNESGDVTLWDLNNGGRKQGVLRGAHAPPSSSSPGGVTKIEFLPGQAIIATSGLDNSLKTWIFDESPFNPVPRILHQRSGHGAPVTTLEFLPAASDGSDASGKWLLSTSKDRSLWGWSLRRDGQSTELSQGNVTKKARKQGILSSEGRDTIEALKAPPITSIACSLNRDGGMGSMPGKFPIWQSGKGKTKNSTEATSMTGWESVVTAHEDDNKARTWFWGRKKAGRWAFETQDGGNVKSVAVSPCGTFALVGSENGGIDMFNLQSGGHRQRYPARLTPAQAQQLKLDLAKAEEAIAPAAEASKKKFYRGQGKHTAAVTGLAVDNLNRTVISCSIDGKIKFWDFMSGALKHEIDWSGAVQITGLKLHRGSELAAFTCTDGCVRVVDVTTFKLIRELRMSRSSQSKAFDFADFGFSNDGRWVMAAISSFVCAWDLPTGHLIDVFKLPSTCNAISFSPTGEYLATASEEHVGVDVWSNKTLFTHVPTRHINEAELSTILASEAQAPTVSGEGSVNVIGTLANAPDAESDDEDYVDVDLEADADLDDLSSDLVSLSLVPRSRWQNLLHLDIIRQRNMPTAAPKKPEKAPFFLPSLQERQANPAIANTNTTQDLAAIEQERSRIMKMDRQNTISKFTSLLRDASDTGDFASFIAHLKSLNPAAADIEIRSLSSPITSFDPDSDACNELVAFVRALSYLCTSKRDFELGQAWMAVFLKVHSDVVIEDSELRDSVKEWRDRVVEEKERVEMLAQYCGGMVGFLRAARV</sequence>
<dbReference type="PANTHER" id="PTHR22840">
    <property type="entry name" value="WD REPEAT-CONTAINING PROTEIN 36"/>
    <property type="match status" value="1"/>
</dbReference>
<dbReference type="InterPro" id="IPR019775">
    <property type="entry name" value="WD40_repeat_CS"/>
</dbReference>
<dbReference type="Pfam" id="PF25168">
    <property type="entry name" value="Beta-prop_WDR36-Utp21_2nd"/>
    <property type="match status" value="1"/>
</dbReference>
<evidence type="ECO:0000256" key="4">
    <source>
        <dbReference type="SAM" id="MobiDB-lite"/>
    </source>
</evidence>
<accession>A0A074W8B4</accession>
<dbReference type="GO" id="GO:0006364">
    <property type="term" value="P:rRNA processing"/>
    <property type="evidence" value="ECO:0007669"/>
    <property type="project" value="EnsemblFungi"/>
</dbReference>
<dbReference type="SUPFAM" id="SSF50998">
    <property type="entry name" value="Quinoprotein alcohol dehydrogenase-like"/>
    <property type="match status" value="1"/>
</dbReference>
<feature type="region of interest" description="Disordered" evidence="4">
    <location>
        <begin position="1"/>
        <end position="34"/>
    </location>
</feature>
<proteinExistence type="predicted"/>
<evidence type="ECO:0000313" key="7">
    <source>
        <dbReference type="EMBL" id="KEQ66142.1"/>
    </source>
</evidence>
<dbReference type="SUPFAM" id="SSF50960">
    <property type="entry name" value="TolB, C-terminal domain"/>
    <property type="match status" value="1"/>
</dbReference>
<evidence type="ECO:0000256" key="2">
    <source>
        <dbReference type="ARBA" id="ARBA00022737"/>
    </source>
</evidence>
<feature type="domain" description="WDR36/Utp21 N-terminal" evidence="6">
    <location>
        <begin position="70"/>
        <end position="370"/>
    </location>
</feature>
<keyword evidence="2" id="KW-0677">Repeat</keyword>
<feature type="domain" description="WDR36/Utp21 C-terminal" evidence="5">
    <location>
        <begin position="848"/>
        <end position="1063"/>
    </location>
</feature>
<dbReference type="InterPro" id="IPR015943">
    <property type="entry name" value="WD40/YVTN_repeat-like_dom_sf"/>
</dbReference>
<keyword evidence="1 3" id="KW-0853">WD repeat</keyword>
<dbReference type="PROSITE" id="PS00678">
    <property type="entry name" value="WD_REPEATS_1"/>
    <property type="match status" value="1"/>
</dbReference>
<dbReference type="InterPro" id="IPR007319">
    <property type="entry name" value="WDR36/Utp21_C"/>
</dbReference>
<dbReference type="SMART" id="SM00320">
    <property type="entry name" value="WD40"/>
    <property type="match status" value="9"/>
</dbReference>
<dbReference type="GeneID" id="63921031"/>
<dbReference type="STRING" id="1043003.A0A074W8B4"/>
<dbReference type="Pfam" id="PF25171">
    <property type="entry name" value="Beta-prop_WDR36-Utp21_1st"/>
    <property type="match status" value="1"/>
</dbReference>
<dbReference type="PANTHER" id="PTHR22840:SF12">
    <property type="entry name" value="WD REPEAT-CONTAINING PROTEIN 36"/>
    <property type="match status" value="1"/>
</dbReference>
<dbReference type="PROSITE" id="PS50294">
    <property type="entry name" value="WD_REPEATS_REGION"/>
    <property type="match status" value="1"/>
</dbReference>
<dbReference type="Proteomes" id="UP000030672">
    <property type="component" value="Unassembled WGS sequence"/>
</dbReference>
<dbReference type="AlphaFoldDB" id="A0A074W8B4"/>
<dbReference type="HOGENOM" id="CLU_002774_1_0_1"/>
<evidence type="ECO:0000259" key="6">
    <source>
        <dbReference type="Pfam" id="PF25171"/>
    </source>
</evidence>
<dbReference type="GO" id="GO:0032040">
    <property type="term" value="C:small-subunit processome"/>
    <property type="evidence" value="ECO:0007669"/>
    <property type="project" value="EnsemblFungi"/>
</dbReference>
<evidence type="ECO:0000256" key="1">
    <source>
        <dbReference type="ARBA" id="ARBA00022574"/>
    </source>
</evidence>
<reference evidence="7 8" key="1">
    <citation type="journal article" date="2014" name="BMC Genomics">
        <title>Genome sequencing of four Aureobasidium pullulans varieties: biotechnological potential, stress tolerance, and description of new species.</title>
        <authorList>
            <person name="Gostin Ar C."/>
            <person name="Ohm R.A."/>
            <person name="Kogej T."/>
            <person name="Sonjak S."/>
            <person name="Turk M."/>
            <person name="Zajc J."/>
            <person name="Zalar P."/>
            <person name="Grube M."/>
            <person name="Sun H."/>
            <person name="Han J."/>
            <person name="Sharma A."/>
            <person name="Chiniquy J."/>
            <person name="Ngan C.Y."/>
            <person name="Lipzen A."/>
            <person name="Barry K."/>
            <person name="Grigoriev I.V."/>
            <person name="Gunde-Cimerman N."/>
        </authorList>
    </citation>
    <scope>NUCLEOTIDE SEQUENCE [LARGE SCALE GENOMIC DNA]</scope>
    <source>
        <strain evidence="7 8">CBS 110374</strain>
    </source>
</reference>
<dbReference type="InterPro" id="IPR059157">
    <property type="entry name" value="WDR36-Utp21_N"/>
</dbReference>
<dbReference type="InterPro" id="IPR011047">
    <property type="entry name" value="Quinoprotein_ADH-like_sf"/>
</dbReference>